<dbReference type="RefSeq" id="WP_155090209.1">
    <property type="nucleotide sequence ID" value="NZ_WJYA01000009.1"/>
</dbReference>
<keyword evidence="3" id="KW-0175">Coiled coil</keyword>
<reference evidence="5 6" key="1">
    <citation type="submission" date="2019-11" db="EMBL/GenBank/DDBJ databases">
        <title>Winogradskyella ouciana sp. nov., isolated from the hadal seawater of the Mariana Trench.</title>
        <authorList>
            <person name="Liu R."/>
        </authorList>
    </citation>
    <scope>NUCLEOTIDE SEQUENCE [LARGE SCALE GENOMIC DNA]</scope>
    <source>
        <strain evidence="5 6">ZXX205</strain>
    </source>
</reference>
<gene>
    <name evidence="5" type="ORF">F1003_14805</name>
</gene>
<evidence type="ECO:0000256" key="3">
    <source>
        <dbReference type="SAM" id="Coils"/>
    </source>
</evidence>
<name>A0A7K1GFW1_9FLAO</name>
<evidence type="ECO:0000313" key="5">
    <source>
        <dbReference type="EMBL" id="MTE28207.1"/>
    </source>
</evidence>
<dbReference type="GO" id="GO:0051082">
    <property type="term" value="F:unfolded protein binding"/>
    <property type="evidence" value="ECO:0007669"/>
    <property type="project" value="InterPro"/>
</dbReference>
<dbReference type="EMBL" id="WJYA01000009">
    <property type="protein sequence ID" value="MTE28207.1"/>
    <property type="molecule type" value="Genomic_DNA"/>
</dbReference>
<dbReference type="SUPFAM" id="SSF111384">
    <property type="entry name" value="OmpH-like"/>
    <property type="match status" value="1"/>
</dbReference>
<evidence type="ECO:0000256" key="1">
    <source>
        <dbReference type="ARBA" id="ARBA00009091"/>
    </source>
</evidence>
<feature type="coiled-coil region" evidence="3">
    <location>
        <begin position="72"/>
        <end position="99"/>
    </location>
</feature>
<evidence type="ECO:0000313" key="6">
    <source>
        <dbReference type="Proteomes" id="UP000447545"/>
    </source>
</evidence>
<organism evidence="5 6">
    <name type="scientific">Winogradskyella ouciana</name>
    <dbReference type="NCBI Taxonomy" id="2608631"/>
    <lineage>
        <taxon>Bacteria</taxon>
        <taxon>Pseudomonadati</taxon>
        <taxon>Bacteroidota</taxon>
        <taxon>Flavobacteriia</taxon>
        <taxon>Flavobacteriales</taxon>
        <taxon>Flavobacteriaceae</taxon>
        <taxon>Winogradskyella</taxon>
    </lineage>
</organism>
<dbReference type="GO" id="GO:0050821">
    <property type="term" value="P:protein stabilization"/>
    <property type="evidence" value="ECO:0007669"/>
    <property type="project" value="TreeGrafter"/>
</dbReference>
<dbReference type="Proteomes" id="UP000447545">
    <property type="component" value="Unassembled WGS sequence"/>
</dbReference>
<dbReference type="AlphaFoldDB" id="A0A7K1GFW1"/>
<feature type="chain" id="PRO_5029546375" evidence="4">
    <location>
        <begin position="39"/>
        <end position="181"/>
    </location>
</feature>
<accession>A0A7K1GFW1</accession>
<dbReference type="Gene3D" id="3.30.910.20">
    <property type="entry name" value="Skp domain"/>
    <property type="match status" value="1"/>
</dbReference>
<comment type="caution">
    <text evidence="5">The sequence shown here is derived from an EMBL/GenBank/DDBJ whole genome shotgun (WGS) entry which is preliminary data.</text>
</comment>
<dbReference type="SMART" id="SM00935">
    <property type="entry name" value="OmpH"/>
    <property type="match status" value="1"/>
</dbReference>
<keyword evidence="2 4" id="KW-0732">Signal</keyword>
<dbReference type="InterPro" id="IPR024930">
    <property type="entry name" value="Skp_dom_sf"/>
</dbReference>
<comment type="similarity">
    <text evidence="1">Belongs to the Skp family.</text>
</comment>
<keyword evidence="6" id="KW-1185">Reference proteome</keyword>
<evidence type="ECO:0000256" key="4">
    <source>
        <dbReference type="SAM" id="SignalP"/>
    </source>
</evidence>
<protein>
    <submittedName>
        <fullName evidence="5">OmpH family outer membrane protein</fullName>
    </submittedName>
</protein>
<dbReference type="Pfam" id="PF03938">
    <property type="entry name" value="OmpH"/>
    <property type="match status" value="1"/>
</dbReference>
<dbReference type="GO" id="GO:0005829">
    <property type="term" value="C:cytosol"/>
    <property type="evidence" value="ECO:0007669"/>
    <property type="project" value="TreeGrafter"/>
</dbReference>
<proteinExistence type="inferred from homology"/>
<sequence length="181" mass="20312">MKSQIHKLTKTNKFQVSKHLKSLLLAALFIGATSFISAQSNVAHINKEELIKAMPAYTAAQGEITKLGKTYEAQIQDSVKELDAKLKQYNSEAEAQTQEENQRRMQEVEGIKQSIAQFQQNAQQDMQKKEFDLLKPILEEADKAIQTVARAQGFDYVVDSAMLIMADGKDLMADVKAHLKI</sequence>
<evidence type="ECO:0000256" key="2">
    <source>
        <dbReference type="ARBA" id="ARBA00022729"/>
    </source>
</evidence>
<feature type="signal peptide" evidence="4">
    <location>
        <begin position="1"/>
        <end position="38"/>
    </location>
</feature>
<dbReference type="InterPro" id="IPR005632">
    <property type="entry name" value="Chaperone_Skp"/>
</dbReference>
<dbReference type="PANTHER" id="PTHR35089:SF1">
    <property type="entry name" value="CHAPERONE PROTEIN SKP"/>
    <property type="match status" value="1"/>
</dbReference>
<dbReference type="PANTHER" id="PTHR35089">
    <property type="entry name" value="CHAPERONE PROTEIN SKP"/>
    <property type="match status" value="1"/>
</dbReference>